<gene>
    <name evidence="2" type="ORF">RM877_11965</name>
</gene>
<feature type="region of interest" description="Disordered" evidence="1">
    <location>
        <begin position="1"/>
        <end position="46"/>
    </location>
</feature>
<organism evidence="2 3">
    <name type="scientific">Streptomyces doudnae</name>
    <dbReference type="NCBI Taxonomy" id="3075536"/>
    <lineage>
        <taxon>Bacteria</taxon>
        <taxon>Bacillati</taxon>
        <taxon>Actinomycetota</taxon>
        <taxon>Actinomycetes</taxon>
        <taxon>Kitasatosporales</taxon>
        <taxon>Streptomycetaceae</taxon>
        <taxon>Streptomyces</taxon>
    </lineage>
</organism>
<dbReference type="RefSeq" id="WP_093828490.1">
    <property type="nucleotide sequence ID" value="NZ_JAVRES010000003.1"/>
</dbReference>
<proteinExistence type="predicted"/>
<reference evidence="3" key="1">
    <citation type="submission" date="2023-07" db="EMBL/GenBank/DDBJ databases">
        <title>30 novel species of actinomycetes from the DSMZ collection.</title>
        <authorList>
            <person name="Nouioui I."/>
        </authorList>
    </citation>
    <scope>NUCLEOTIDE SEQUENCE [LARGE SCALE GENOMIC DNA]</scope>
    <source>
        <strain evidence="3">DSM 41981</strain>
    </source>
</reference>
<dbReference type="Proteomes" id="UP001183535">
    <property type="component" value="Unassembled WGS sequence"/>
</dbReference>
<dbReference type="EMBL" id="JAVRES010000003">
    <property type="protein sequence ID" value="MDT0435395.1"/>
    <property type="molecule type" value="Genomic_DNA"/>
</dbReference>
<comment type="caution">
    <text evidence="2">The sequence shown here is derived from an EMBL/GenBank/DDBJ whole genome shotgun (WGS) entry which is preliminary data.</text>
</comment>
<evidence type="ECO:0000313" key="3">
    <source>
        <dbReference type="Proteomes" id="UP001183535"/>
    </source>
</evidence>
<keyword evidence="3" id="KW-1185">Reference proteome</keyword>
<protein>
    <submittedName>
        <fullName evidence="2">Uncharacterized protein</fullName>
    </submittedName>
</protein>
<dbReference type="AlphaFoldDB" id="A0ABD5ENG7"/>
<evidence type="ECO:0000313" key="2">
    <source>
        <dbReference type="EMBL" id="MDT0435395.1"/>
    </source>
</evidence>
<evidence type="ECO:0000256" key="1">
    <source>
        <dbReference type="SAM" id="MobiDB-lite"/>
    </source>
</evidence>
<accession>A0ABD5ENG7</accession>
<sequence>MGIRMLNRRPVPSRGRGGAGPVPSRGSAPVFASAAGTARVPTGPVDGLRRSATELRGRLARVRGDLVEPESWYLWAGLLRGHLTTALARLPRPDRRRARGLTVFVAAPVSPARPRDRSTGD</sequence>
<name>A0ABD5ENG7_9ACTN</name>